<sequence length="811" mass="89238" precursor="true">MLRQLAVAFAVAFISAPLLQAATPQLSVILPRGIQRGAESELTFRGSRLTDVEEVMLYDEGIEVLSVDPDEKGRVVKVRVRAAEDCKLGEQRVRLRAKTGLSDVATFVVGPYPSVDEKEPNNDFEAPQQIDRNITIHGVANREDVDYFVIDAAEGERISVEVEGVRLGSRNFFDPYVAILDEDRFELVVADDTPLVRQDAVASVIAPKDGRYIIEMRESTYRGRGDSYYRLHVGTFPRPTAVYPPGGPRGGSIDLRFIGDPSGAIERNVTLPSEGDWTELEIADDTGVAPSPHRFRLADEQNILEQEPNDDRKQATPGVLPCAFNGIIEKYGDVDHFKFSAKKGQRFDLQCYARRLRSPLDPVVNVYRLENGQGIKGNDDQRGQLDSGFDFRVPEDGEYVIRVRDHLGRGGKNFVYRIEFVGGEKSISFGFPQYSRYGQERHYMTIPRGGRLANIFNARRSGIGDGVAFNFEGLPEGVTAVELPLSKGSNSTPILFTAAEDAPLGGTLVNVRPKLAESGEEVAGGFSQGATMTRGPGNSSMWNISTDRLAVAVVESLPYSIEVKPPTAPLIRNGRVNLPVTIHREEGFEKDVTLEFRYRPPGVSARSNLKVKKDQSEANYQLSANGKAALGTHQVFVFALADDGGPTMTSSQLFEIQIEDPPVTVNPQQVAAEQGSELLVPLKAVWAEGASDSVLVRLKGLPHRVTADELTLTPGITEAAFTLQIDAESPTGVHKGLFCEVEQTFGEETVQYRGGGTHLRIDKPRKPKPEKKPKAESPPKEEAAPKKEPPKKPLSRLELLRQQAEENRTQD</sequence>
<evidence type="ECO:0000256" key="1">
    <source>
        <dbReference type="SAM" id="MobiDB-lite"/>
    </source>
</evidence>
<organism evidence="3 4">
    <name type="scientific">Stratiformator vulcanicus</name>
    <dbReference type="NCBI Taxonomy" id="2527980"/>
    <lineage>
        <taxon>Bacteria</taxon>
        <taxon>Pseudomonadati</taxon>
        <taxon>Planctomycetota</taxon>
        <taxon>Planctomycetia</taxon>
        <taxon>Planctomycetales</taxon>
        <taxon>Planctomycetaceae</taxon>
        <taxon>Stratiformator</taxon>
    </lineage>
</organism>
<feature type="compositionally biased region" description="Basic and acidic residues" evidence="1">
    <location>
        <begin position="770"/>
        <end position="791"/>
    </location>
</feature>
<evidence type="ECO:0000256" key="2">
    <source>
        <dbReference type="SAM" id="SignalP"/>
    </source>
</evidence>
<feature type="chain" id="PRO_5022215770" description="Subtilase-type serine protease" evidence="2">
    <location>
        <begin position="22"/>
        <end position="811"/>
    </location>
</feature>
<dbReference type="KEGG" id="svp:Pan189_01310"/>
<evidence type="ECO:0008006" key="5">
    <source>
        <dbReference type="Google" id="ProtNLM"/>
    </source>
</evidence>
<name>A0A517QW27_9PLAN</name>
<dbReference type="AlphaFoldDB" id="A0A517QW27"/>
<feature type="region of interest" description="Disordered" evidence="1">
    <location>
        <begin position="751"/>
        <end position="811"/>
    </location>
</feature>
<accession>A0A517QW27</accession>
<proteinExistence type="predicted"/>
<dbReference type="Gene3D" id="2.60.40.10">
    <property type="entry name" value="Immunoglobulins"/>
    <property type="match status" value="1"/>
</dbReference>
<evidence type="ECO:0000313" key="3">
    <source>
        <dbReference type="EMBL" id="QDT35778.1"/>
    </source>
</evidence>
<dbReference type="InterPro" id="IPR013783">
    <property type="entry name" value="Ig-like_fold"/>
</dbReference>
<dbReference type="Proteomes" id="UP000317318">
    <property type="component" value="Chromosome"/>
</dbReference>
<gene>
    <name evidence="3" type="ORF">Pan189_01310</name>
</gene>
<keyword evidence="2" id="KW-0732">Signal</keyword>
<dbReference type="EMBL" id="CP036268">
    <property type="protein sequence ID" value="QDT35778.1"/>
    <property type="molecule type" value="Genomic_DNA"/>
</dbReference>
<dbReference type="Gene3D" id="2.60.120.380">
    <property type="match status" value="2"/>
</dbReference>
<keyword evidence="4" id="KW-1185">Reference proteome</keyword>
<protein>
    <recommendedName>
        <fullName evidence="5">Subtilase-type serine protease</fullName>
    </recommendedName>
</protein>
<dbReference type="OrthoDB" id="237792at2"/>
<dbReference type="RefSeq" id="WP_145362047.1">
    <property type="nucleotide sequence ID" value="NZ_CP036268.1"/>
</dbReference>
<reference evidence="3 4" key="1">
    <citation type="submission" date="2019-02" db="EMBL/GenBank/DDBJ databases">
        <title>Deep-cultivation of Planctomycetes and their phenomic and genomic characterization uncovers novel biology.</title>
        <authorList>
            <person name="Wiegand S."/>
            <person name="Jogler M."/>
            <person name="Boedeker C."/>
            <person name="Pinto D."/>
            <person name="Vollmers J."/>
            <person name="Rivas-Marin E."/>
            <person name="Kohn T."/>
            <person name="Peeters S.H."/>
            <person name="Heuer A."/>
            <person name="Rast P."/>
            <person name="Oberbeckmann S."/>
            <person name="Bunk B."/>
            <person name="Jeske O."/>
            <person name="Meyerdierks A."/>
            <person name="Storesund J.E."/>
            <person name="Kallscheuer N."/>
            <person name="Luecker S."/>
            <person name="Lage O.M."/>
            <person name="Pohl T."/>
            <person name="Merkel B.J."/>
            <person name="Hornburger P."/>
            <person name="Mueller R.-W."/>
            <person name="Bruemmer F."/>
            <person name="Labrenz M."/>
            <person name="Spormann A.M."/>
            <person name="Op den Camp H."/>
            <person name="Overmann J."/>
            <person name="Amann R."/>
            <person name="Jetten M.S.M."/>
            <person name="Mascher T."/>
            <person name="Medema M.H."/>
            <person name="Devos D.P."/>
            <person name="Kaster A.-K."/>
            <person name="Ovreas L."/>
            <person name="Rohde M."/>
            <person name="Galperin M.Y."/>
            <person name="Jogler C."/>
        </authorList>
    </citation>
    <scope>NUCLEOTIDE SEQUENCE [LARGE SCALE GENOMIC DNA]</scope>
    <source>
        <strain evidence="3 4">Pan189</strain>
    </source>
</reference>
<evidence type="ECO:0000313" key="4">
    <source>
        <dbReference type="Proteomes" id="UP000317318"/>
    </source>
</evidence>
<feature type="signal peptide" evidence="2">
    <location>
        <begin position="1"/>
        <end position="21"/>
    </location>
</feature>